<dbReference type="InterPro" id="IPR035930">
    <property type="entry name" value="FomD-like_sf"/>
</dbReference>
<dbReference type="Pfam" id="PF04167">
    <property type="entry name" value="DUF402"/>
    <property type="match status" value="1"/>
</dbReference>
<dbReference type="AlphaFoldDB" id="A0A9X1V7M8"/>
<reference evidence="3" key="1">
    <citation type="submission" date="2022-03" db="EMBL/GenBank/DDBJ databases">
        <title>Draft Genome Sequence of Firmicute Strain S0AB, a Heterotrophic Iron/Sulfur-Oxidizing Extreme Acidophile.</title>
        <authorList>
            <person name="Vergara E."/>
            <person name="Pakostova E."/>
            <person name="Johnson D.B."/>
            <person name="Holmes D.S."/>
        </authorList>
    </citation>
    <scope>NUCLEOTIDE SEQUENCE</scope>
    <source>
        <strain evidence="3">S0AB</strain>
    </source>
</reference>
<name>A0A9X1V7M8_9BACL</name>
<comment type="caution">
    <text evidence="3">The sequence shown here is derived from an EMBL/GenBank/DDBJ whole genome shotgun (WGS) entry which is preliminary data.</text>
</comment>
<dbReference type="EMBL" id="JALBUF010000001">
    <property type="protein sequence ID" value="MCI0182509.1"/>
    <property type="molecule type" value="Genomic_DNA"/>
</dbReference>
<dbReference type="InterPro" id="IPR050212">
    <property type="entry name" value="Ntdp-like"/>
</dbReference>
<feature type="domain" description="DUF402" evidence="2">
    <location>
        <begin position="50"/>
        <end position="163"/>
    </location>
</feature>
<gene>
    <name evidence="3" type="ORF">MM817_00769</name>
</gene>
<dbReference type="PANTHER" id="PTHR39159">
    <property type="match status" value="1"/>
</dbReference>
<accession>A0A9X1V7M8</accession>
<dbReference type="PANTHER" id="PTHR39159:SF1">
    <property type="entry name" value="UPF0374 PROTEIN YGAC"/>
    <property type="match status" value="1"/>
</dbReference>
<evidence type="ECO:0000259" key="2">
    <source>
        <dbReference type="Pfam" id="PF04167"/>
    </source>
</evidence>
<evidence type="ECO:0000313" key="4">
    <source>
        <dbReference type="Proteomes" id="UP001139263"/>
    </source>
</evidence>
<dbReference type="Gene3D" id="2.40.380.10">
    <property type="entry name" value="FomD-like"/>
    <property type="match status" value="1"/>
</dbReference>
<keyword evidence="4" id="KW-1185">Reference proteome</keyword>
<protein>
    <recommendedName>
        <fullName evidence="2">DUF402 domain-containing protein</fullName>
    </recommendedName>
</protein>
<dbReference type="GO" id="GO:0016787">
    <property type="term" value="F:hydrolase activity"/>
    <property type="evidence" value="ECO:0007669"/>
    <property type="project" value="UniProtKB-KW"/>
</dbReference>
<dbReference type="SUPFAM" id="SSF159234">
    <property type="entry name" value="FomD-like"/>
    <property type="match status" value="1"/>
</dbReference>
<proteinExistence type="predicted"/>
<organism evidence="3 4">
    <name type="scientific">Sulfoacidibacillus ferrooxidans</name>
    <dbReference type="NCBI Taxonomy" id="2005001"/>
    <lineage>
        <taxon>Bacteria</taxon>
        <taxon>Bacillati</taxon>
        <taxon>Bacillota</taxon>
        <taxon>Bacilli</taxon>
        <taxon>Bacillales</taxon>
        <taxon>Alicyclobacillaceae</taxon>
        <taxon>Sulfoacidibacillus</taxon>
    </lineage>
</organism>
<evidence type="ECO:0000256" key="1">
    <source>
        <dbReference type="ARBA" id="ARBA00022801"/>
    </source>
</evidence>
<dbReference type="Proteomes" id="UP001139263">
    <property type="component" value="Unassembled WGS sequence"/>
</dbReference>
<sequence>MLFDQEHRWRICSKKYDGSFHRLWTCAYPQQMNSLFSNEFMPHLSLLIPARTKVVEASGKNWSSPYDVIACFFAEKYYQVMVLLKEGGTEYYCNSCTIAKIDEIEREVNFVDLDVDLLVDASGAMRVVDQQEFEDNKFHYQYPAAMVDGVLRDLDDLQKMASNRLGVFSHKAYE</sequence>
<dbReference type="InterPro" id="IPR007295">
    <property type="entry name" value="DUF402"/>
</dbReference>
<dbReference type="RefSeq" id="WP_241712097.1">
    <property type="nucleotide sequence ID" value="NZ_JALBUF010000001.1"/>
</dbReference>
<keyword evidence="1" id="KW-0378">Hydrolase</keyword>
<evidence type="ECO:0000313" key="3">
    <source>
        <dbReference type="EMBL" id="MCI0182509.1"/>
    </source>
</evidence>